<dbReference type="PANTHER" id="PTHR35526:SF3">
    <property type="entry name" value="ANTI-SIGMA-F FACTOR RSBW"/>
    <property type="match status" value="1"/>
</dbReference>
<keyword evidence="1" id="KW-0723">Serine/threonine-protein kinase</keyword>
<protein>
    <submittedName>
        <fullName evidence="3">ATP-binding protein</fullName>
    </submittedName>
</protein>
<gene>
    <name evidence="3" type="ORF">VT50_0233325</name>
</gene>
<dbReference type="AlphaFoldDB" id="A0A1V4CVR6"/>
<evidence type="ECO:0000259" key="2">
    <source>
        <dbReference type="Pfam" id="PF13581"/>
    </source>
</evidence>
<evidence type="ECO:0000313" key="3">
    <source>
        <dbReference type="EMBL" id="OPF71598.1"/>
    </source>
</evidence>
<dbReference type="CDD" id="cd16936">
    <property type="entry name" value="HATPase_RsbW-like"/>
    <property type="match status" value="1"/>
</dbReference>
<dbReference type="GO" id="GO:0005524">
    <property type="term" value="F:ATP binding"/>
    <property type="evidence" value="ECO:0007669"/>
    <property type="project" value="UniProtKB-KW"/>
</dbReference>
<keyword evidence="4" id="KW-1185">Reference proteome</keyword>
<keyword evidence="1" id="KW-0418">Kinase</keyword>
<comment type="caution">
    <text evidence="3">The sequence shown here is derived from an EMBL/GenBank/DDBJ whole genome shotgun (WGS) entry which is preliminary data.</text>
</comment>
<reference evidence="3" key="1">
    <citation type="submission" date="2016-12" db="EMBL/GenBank/DDBJ databases">
        <title>Genome sequence of Streptomyces antioxidans MUSC 164.</title>
        <authorList>
            <person name="Lee L.-H."/>
            <person name="Ser H.-L."/>
        </authorList>
    </citation>
    <scope>NUCLEOTIDE SEQUENCE [LARGE SCALE GENOMIC DNA]</scope>
    <source>
        <strain evidence="3">MUSC 164</strain>
    </source>
</reference>
<name>A0A1V4CVR6_9ACTN</name>
<dbReference type="Pfam" id="PF13581">
    <property type="entry name" value="HATPase_c_2"/>
    <property type="match status" value="1"/>
</dbReference>
<proteinExistence type="predicted"/>
<accession>A0A1V4CVR6</accession>
<keyword evidence="3" id="KW-0067">ATP-binding</keyword>
<dbReference type="InterPro" id="IPR050267">
    <property type="entry name" value="Anti-sigma-factor_SerPK"/>
</dbReference>
<evidence type="ECO:0000256" key="1">
    <source>
        <dbReference type="ARBA" id="ARBA00022527"/>
    </source>
</evidence>
<keyword evidence="1" id="KW-0808">Transferase</keyword>
<dbReference type="Proteomes" id="UP000033615">
    <property type="component" value="Unassembled WGS sequence"/>
</dbReference>
<dbReference type="InterPro" id="IPR036890">
    <property type="entry name" value="HATPase_C_sf"/>
</dbReference>
<dbReference type="SUPFAM" id="SSF55874">
    <property type="entry name" value="ATPase domain of HSP90 chaperone/DNA topoisomerase II/histidine kinase"/>
    <property type="match status" value="1"/>
</dbReference>
<dbReference type="GO" id="GO:0004674">
    <property type="term" value="F:protein serine/threonine kinase activity"/>
    <property type="evidence" value="ECO:0007669"/>
    <property type="project" value="UniProtKB-KW"/>
</dbReference>
<sequence>MRDCEDEMLQFTVAPTPSAPRAARKWAGTVLEAWLQGTRDSVLLVLSELTTNAVREAASIHADTTLRVEIGFDAGCVIVSVTDPSSHLPPEIRHASDEQEHGRGLEIVSLVCRHMGSEPCSAGGKRVWGAIPVDGEETAAVLCPARLA</sequence>
<dbReference type="Gene3D" id="3.30.565.10">
    <property type="entry name" value="Histidine kinase-like ATPase, C-terminal domain"/>
    <property type="match status" value="1"/>
</dbReference>
<feature type="domain" description="Histidine kinase/HSP90-like ATPase" evidence="2">
    <location>
        <begin position="16"/>
        <end position="114"/>
    </location>
</feature>
<dbReference type="EMBL" id="LAKD02000119">
    <property type="protein sequence ID" value="OPF71598.1"/>
    <property type="molecule type" value="Genomic_DNA"/>
</dbReference>
<keyword evidence="3" id="KW-0547">Nucleotide-binding</keyword>
<dbReference type="PANTHER" id="PTHR35526">
    <property type="entry name" value="ANTI-SIGMA-F FACTOR RSBW-RELATED"/>
    <property type="match status" value="1"/>
</dbReference>
<organism evidence="3 4">
    <name type="scientific">Streptomyces antioxidans</name>
    <dbReference type="NCBI Taxonomy" id="1507734"/>
    <lineage>
        <taxon>Bacteria</taxon>
        <taxon>Bacillati</taxon>
        <taxon>Actinomycetota</taxon>
        <taxon>Actinomycetes</taxon>
        <taxon>Kitasatosporales</taxon>
        <taxon>Streptomycetaceae</taxon>
        <taxon>Streptomyces</taxon>
    </lineage>
</organism>
<evidence type="ECO:0000313" key="4">
    <source>
        <dbReference type="Proteomes" id="UP000033615"/>
    </source>
</evidence>
<dbReference type="InterPro" id="IPR003594">
    <property type="entry name" value="HATPase_dom"/>
</dbReference>